<organism evidence="1 2">
    <name type="scientific">Agrobacterium radiobacter</name>
    <dbReference type="NCBI Taxonomy" id="362"/>
    <lineage>
        <taxon>Bacteria</taxon>
        <taxon>Pseudomonadati</taxon>
        <taxon>Pseudomonadota</taxon>
        <taxon>Alphaproteobacteria</taxon>
        <taxon>Hyphomicrobiales</taxon>
        <taxon>Rhizobiaceae</taxon>
        <taxon>Rhizobium/Agrobacterium group</taxon>
        <taxon>Agrobacterium</taxon>
        <taxon>Agrobacterium tumefaciens complex</taxon>
    </lineage>
</organism>
<protein>
    <submittedName>
        <fullName evidence="1">Uncharacterized protein</fullName>
    </submittedName>
</protein>
<sequence length="129" mass="14310">MTEDHEIIVAKILQFAEENEAMPITQALSIANSEDCDVYKGAVVLGGENGGPFEVQFDYSPGNVTYWSTHEEARAEAARLWLSCEASHIDDFVVRAVGERISTRVREYDERLAAYAAELKAEIRSRAAA</sequence>
<proteinExistence type="predicted"/>
<dbReference type="RefSeq" id="WP_353574291.1">
    <property type="nucleotide sequence ID" value="NZ_JBEGHW010000001.1"/>
</dbReference>
<comment type="caution">
    <text evidence="1">The sequence shown here is derived from an EMBL/GenBank/DDBJ whole genome shotgun (WGS) entry which is preliminary data.</text>
</comment>
<reference evidence="1 2" key="1">
    <citation type="submission" date="2024-06" db="EMBL/GenBank/DDBJ databases">
        <title>Genome sequencing of Agrobacterium spp. from tobacco in Serbia.</title>
        <authorList>
            <person name="Ilicic R.J."/>
            <person name="Studholme D.J."/>
            <person name="Jelusic A."/>
            <person name="Barac G."/>
            <person name="Bagi F."/>
            <person name="Popovic Milovanovic T."/>
        </authorList>
    </citation>
    <scope>NUCLEOTIDE SEQUENCE [LARGE SCALE GENOMIC DNA]</scope>
    <source>
        <strain evidence="1 2">DA1</strain>
    </source>
</reference>
<dbReference type="EMBL" id="JBETME010000004">
    <property type="protein sequence ID" value="MES4991049.1"/>
    <property type="molecule type" value="Genomic_DNA"/>
</dbReference>
<evidence type="ECO:0000313" key="1">
    <source>
        <dbReference type="EMBL" id="MES4991049.1"/>
    </source>
</evidence>
<evidence type="ECO:0000313" key="2">
    <source>
        <dbReference type="Proteomes" id="UP001438189"/>
    </source>
</evidence>
<dbReference type="AlphaFoldDB" id="A0ABD5LKR3"/>
<dbReference type="Proteomes" id="UP001438189">
    <property type="component" value="Unassembled WGS sequence"/>
</dbReference>
<gene>
    <name evidence="1" type="ORF">ABVB70_11960</name>
</gene>
<accession>A0ABD5LKR3</accession>
<name>A0ABD5LKR3_AGRRD</name>